<gene>
    <name evidence="1" type="ORF">K491DRAFT_351260</name>
</gene>
<dbReference type="OrthoDB" id="3443479at2759"/>
<dbReference type="Proteomes" id="UP000799324">
    <property type="component" value="Unassembled WGS sequence"/>
</dbReference>
<protein>
    <submittedName>
        <fullName evidence="1">Uncharacterized protein</fullName>
    </submittedName>
</protein>
<accession>A0A6A6TB40</accession>
<organism evidence="1 2">
    <name type="scientific">Lophiostoma macrostomum CBS 122681</name>
    <dbReference type="NCBI Taxonomy" id="1314788"/>
    <lineage>
        <taxon>Eukaryota</taxon>
        <taxon>Fungi</taxon>
        <taxon>Dikarya</taxon>
        <taxon>Ascomycota</taxon>
        <taxon>Pezizomycotina</taxon>
        <taxon>Dothideomycetes</taxon>
        <taxon>Pleosporomycetidae</taxon>
        <taxon>Pleosporales</taxon>
        <taxon>Lophiostomataceae</taxon>
        <taxon>Lophiostoma</taxon>
    </lineage>
</organism>
<dbReference type="EMBL" id="MU004330">
    <property type="protein sequence ID" value="KAF2656990.1"/>
    <property type="molecule type" value="Genomic_DNA"/>
</dbReference>
<evidence type="ECO:0000313" key="2">
    <source>
        <dbReference type="Proteomes" id="UP000799324"/>
    </source>
</evidence>
<proteinExistence type="predicted"/>
<evidence type="ECO:0000313" key="1">
    <source>
        <dbReference type="EMBL" id="KAF2656990.1"/>
    </source>
</evidence>
<dbReference type="AlphaFoldDB" id="A0A6A6TB40"/>
<sequence length="162" mass="18546">MFKNEQPTNPPMVRQRKGPISFDVASSFAASWSATHIRLFQARGTKIYTKSLCCFYPKHPGSHTKPLLSSYVVPGLAMSHCEDYINIYTICRHQRLEYGRFGTHLYQQLNRINSPWEVSRPGLPFEACRPRRRWVAGFCPSCVQENQRMGWTFGGYAGGAPR</sequence>
<name>A0A6A6TB40_9PLEO</name>
<keyword evidence="2" id="KW-1185">Reference proteome</keyword>
<reference evidence="1" key="1">
    <citation type="journal article" date="2020" name="Stud. Mycol.">
        <title>101 Dothideomycetes genomes: a test case for predicting lifestyles and emergence of pathogens.</title>
        <authorList>
            <person name="Haridas S."/>
            <person name="Albert R."/>
            <person name="Binder M."/>
            <person name="Bloem J."/>
            <person name="Labutti K."/>
            <person name="Salamov A."/>
            <person name="Andreopoulos B."/>
            <person name="Baker S."/>
            <person name="Barry K."/>
            <person name="Bills G."/>
            <person name="Bluhm B."/>
            <person name="Cannon C."/>
            <person name="Castanera R."/>
            <person name="Culley D."/>
            <person name="Daum C."/>
            <person name="Ezra D."/>
            <person name="Gonzalez J."/>
            <person name="Henrissat B."/>
            <person name="Kuo A."/>
            <person name="Liang C."/>
            <person name="Lipzen A."/>
            <person name="Lutzoni F."/>
            <person name="Magnuson J."/>
            <person name="Mondo S."/>
            <person name="Nolan M."/>
            <person name="Ohm R."/>
            <person name="Pangilinan J."/>
            <person name="Park H.-J."/>
            <person name="Ramirez L."/>
            <person name="Alfaro M."/>
            <person name="Sun H."/>
            <person name="Tritt A."/>
            <person name="Yoshinaga Y."/>
            <person name="Zwiers L.-H."/>
            <person name="Turgeon B."/>
            <person name="Goodwin S."/>
            <person name="Spatafora J."/>
            <person name="Crous P."/>
            <person name="Grigoriev I."/>
        </authorList>
    </citation>
    <scope>NUCLEOTIDE SEQUENCE</scope>
    <source>
        <strain evidence="1">CBS 122681</strain>
    </source>
</reference>